<dbReference type="GO" id="GO:0003676">
    <property type="term" value="F:nucleic acid binding"/>
    <property type="evidence" value="ECO:0007669"/>
    <property type="project" value="InterPro"/>
</dbReference>
<dbReference type="Proteomes" id="UP000584374">
    <property type="component" value="Unassembled WGS sequence"/>
</dbReference>
<dbReference type="GO" id="GO:0008168">
    <property type="term" value="F:methyltransferase activity"/>
    <property type="evidence" value="ECO:0007669"/>
    <property type="project" value="InterPro"/>
</dbReference>
<dbReference type="SUPFAM" id="SSF53335">
    <property type="entry name" value="S-adenosyl-L-methionine-dependent methyltransferases"/>
    <property type="match status" value="1"/>
</dbReference>
<dbReference type="RefSeq" id="WP_184726588.1">
    <property type="nucleotide sequence ID" value="NZ_JACHIW010000001.1"/>
</dbReference>
<sequence>MNTAQHPATPEPIDAVQAMLADAGVLARHLREALAQLAEGALSLDDLIRRTAISRRTVEDLLAAAGPDVEATHETYRLTPQARDRYRQRFALDELRAAEPSGPERLELMRGFIDSGPAPSAALDHVTATPDTVLRRAEWLRDNYDLRGAQVLCLGDHDLTSLALSMVAPSASVTVVDVDERILQHIDAVAAEHGFAIRTMHADLRFGVPPALESSADLVFTDPPYTPEGIGLFATRAAECLAGPNSRLLIAYGYSPRTPALGHKVQQELLRLGMVFEAILPRFHRYFGAQAIGSASDLYVCQPTAHTRKLALRQAPGIYTHGPQSVEALEASAPAAFLEAVGGRVGGPVPSLREPGWSRPIRSKQGAPVFDLRADPGPWLLRMLLACSAERAGFLVDNNHPDITSERAQHALAEVVSAKYRLRFHRSSPDSKHAIVVADLMATPSVAGYLLHRAHGKVGNIWREALITHAEADLTKREAKERVSALAPNAADLELRLIDLPRHRIAEVLRSATR</sequence>
<proteinExistence type="predicted"/>
<dbReference type="PROSITE" id="PS00092">
    <property type="entry name" value="N6_MTASE"/>
    <property type="match status" value="1"/>
</dbReference>
<dbReference type="InterPro" id="IPR002723">
    <property type="entry name" value="BpsA_C"/>
</dbReference>
<reference evidence="2 3" key="1">
    <citation type="submission" date="2020-08" db="EMBL/GenBank/DDBJ databases">
        <title>Sequencing the genomes of 1000 actinobacteria strains.</title>
        <authorList>
            <person name="Klenk H.-P."/>
        </authorList>
    </citation>
    <scope>NUCLEOTIDE SEQUENCE [LARGE SCALE GENOMIC DNA]</scope>
    <source>
        <strain evidence="2 3">DSM 45584</strain>
    </source>
</reference>
<protein>
    <recommendedName>
        <fullName evidence="1">N(4)-bis(aminopropyl)spermidine synthase C-terminal domain-containing protein</fullName>
    </recommendedName>
</protein>
<dbReference type="PANTHER" id="PTHR23290">
    <property type="entry name" value="RRNA N6-ADENOSINE-METHYLTRANSFERASE METTL5"/>
    <property type="match status" value="1"/>
</dbReference>
<evidence type="ECO:0000259" key="1">
    <source>
        <dbReference type="Pfam" id="PF01861"/>
    </source>
</evidence>
<dbReference type="InterPro" id="IPR002052">
    <property type="entry name" value="DNA_methylase_N6_adenine_CS"/>
</dbReference>
<dbReference type="InterPro" id="IPR029063">
    <property type="entry name" value="SAM-dependent_MTases_sf"/>
</dbReference>
<dbReference type="EMBL" id="JACHIW010000001">
    <property type="protein sequence ID" value="MBB5155209.1"/>
    <property type="molecule type" value="Genomic_DNA"/>
</dbReference>
<evidence type="ECO:0000313" key="2">
    <source>
        <dbReference type="EMBL" id="MBB5155209.1"/>
    </source>
</evidence>
<organism evidence="2 3">
    <name type="scientific">Saccharopolyspora phatthalungensis</name>
    <dbReference type="NCBI Taxonomy" id="664693"/>
    <lineage>
        <taxon>Bacteria</taxon>
        <taxon>Bacillati</taxon>
        <taxon>Actinomycetota</taxon>
        <taxon>Actinomycetes</taxon>
        <taxon>Pseudonocardiales</taxon>
        <taxon>Pseudonocardiaceae</taxon>
        <taxon>Saccharopolyspora</taxon>
    </lineage>
</organism>
<dbReference type="Pfam" id="PF01861">
    <property type="entry name" value="BpsA_C"/>
    <property type="match status" value="1"/>
</dbReference>
<dbReference type="GO" id="GO:0032259">
    <property type="term" value="P:methylation"/>
    <property type="evidence" value="ECO:0007669"/>
    <property type="project" value="InterPro"/>
</dbReference>
<name>A0A840Q9E7_9PSEU</name>
<gene>
    <name evidence="2" type="ORF">BJ970_002743</name>
</gene>
<accession>A0A840Q9E7</accession>
<dbReference type="InterPro" id="IPR051720">
    <property type="entry name" value="rRNA_MeTrfase/Polyamine_Synth"/>
</dbReference>
<comment type="caution">
    <text evidence="2">The sequence shown here is derived from an EMBL/GenBank/DDBJ whole genome shotgun (WGS) entry which is preliminary data.</text>
</comment>
<dbReference type="GO" id="GO:0006596">
    <property type="term" value="P:polyamine biosynthetic process"/>
    <property type="evidence" value="ECO:0007669"/>
    <property type="project" value="TreeGrafter"/>
</dbReference>
<dbReference type="Gene3D" id="3.40.50.150">
    <property type="entry name" value="Vaccinia Virus protein VP39"/>
    <property type="match status" value="1"/>
</dbReference>
<dbReference type="AlphaFoldDB" id="A0A840Q9E7"/>
<dbReference type="PANTHER" id="PTHR23290:SF0">
    <property type="entry name" value="RRNA N6-ADENOSINE-METHYLTRANSFERASE METTL5"/>
    <property type="match status" value="1"/>
</dbReference>
<evidence type="ECO:0000313" key="3">
    <source>
        <dbReference type="Proteomes" id="UP000584374"/>
    </source>
</evidence>
<feature type="domain" description="N(4)-bis(aminopropyl)spermidine synthase C-terminal" evidence="1">
    <location>
        <begin position="110"/>
        <end position="290"/>
    </location>
</feature>
<dbReference type="CDD" id="cd02440">
    <property type="entry name" value="AdoMet_MTases"/>
    <property type="match status" value="1"/>
</dbReference>
<keyword evidence="3" id="KW-1185">Reference proteome</keyword>